<keyword evidence="3 6" id="KW-0812">Transmembrane</keyword>
<dbReference type="InterPro" id="IPR012902">
    <property type="entry name" value="N_methyl_site"/>
</dbReference>
<keyword evidence="4 6" id="KW-1133">Transmembrane helix</keyword>
<dbReference type="NCBIfam" id="TIGR02532">
    <property type="entry name" value="IV_pilin_GFxxxE"/>
    <property type="match status" value="1"/>
</dbReference>
<evidence type="ECO:0000256" key="5">
    <source>
        <dbReference type="ARBA" id="ARBA00023136"/>
    </source>
</evidence>
<feature type="transmembrane region" description="Helical" evidence="6">
    <location>
        <begin position="20"/>
        <end position="38"/>
    </location>
</feature>
<dbReference type="InterPro" id="IPR000983">
    <property type="entry name" value="Bac_GSPG_pilin"/>
</dbReference>
<dbReference type="AlphaFoldDB" id="A0A1U9NGY5"/>
<evidence type="ECO:0000256" key="6">
    <source>
        <dbReference type="SAM" id="Phobius"/>
    </source>
</evidence>
<accession>A0A1U9NGY5</accession>
<dbReference type="GO" id="GO:0015627">
    <property type="term" value="C:type II protein secretion system complex"/>
    <property type="evidence" value="ECO:0007669"/>
    <property type="project" value="InterPro"/>
</dbReference>
<organism evidence="7 8">
    <name type="scientific">Anaerohalosphaera lusitana</name>
    <dbReference type="NCBI Taxonomy" id="1936003"/>
    <lineage>
        <taxon>Bacteria</taxon>
        <taxon>Pseudomonadati</taxon>
        <taxon>Planctomycetota</taxon>
        <taxon>Phycisphaerae</taxon>
        <taxon>Sedimentisphaerales</taxon>
        <taxon>Anaerohalosphaeraceae</taxon>
        <taxon>Anaerohalosphaera</taxon>
    </lineage>
</organism>
<dbReference type="Pfam" id="PF07963">
    <property type="entry name" value="N_methyl"/>
    <property type="match status" value="1"/>
</dbReference>
<dbReference type="PANTHER" id="PTHR30093">
    <property type="entry name" value="GENERAL SECRETION PATHWAY PROTEIN G"/>
    <property type="match status" value="1"/>
</dbReference>
<dbReference type="PANTHER" id="PTHR30093:SF44">
    <property type="entry name" value="TYPE II SECRETION SYSTEM CORE PROTEIN G"/>
    <property type="match status" value="1"/>
</dbReference>
<evidence type="ECO:0000313" key="7">
    <source>
        <dbReference type="EMBL" id="AQT67065.1"/>
    </source>
</evidence>
<protein>
    <submittedName>
        <fullName evidence="7">Pilin</fullName>
    </submittedName>
</protein>
<comment type="subcellular location">
    <subcellularLocation>
        <location evidence="1">Membrane</location>
        <topology evidence="1">Single-pass membrane protein</topology>
    </subcellularLocation>
</comment>
<keyword evidence="8" id="KW-1185">Reference proteome</keyword>
<dbReference type="Proteomes" id="UP000189674">
    <property type="component" value="Chromosome"/>
</dbReference>
<reference evidence="8" key="1">
    <citation type="submission" date="2017-02" db="EMBL/GenBank/DDBJ databases">
        <title>Comparative genomics and description of representatives of a novel lineage of planctomycetes thriving in anoxic sediments.</title>
        <authorList>
            <person name="Spring S."/>
            <person name="Bunk B."/>
            <person name="Sproer C."/>
        </authorList>
    </citation>
    <scope>NUCLEOTIDE SEQUENCE [LARGE SCALE GENOMIC DNA]</scope>
    <source>
        <strain evidence="8">ST-NAGAB-D1</strain>
    </source>
</reference>
<gene>
    <name evidence="7" type="primary">pilE</name>
    <name evidence="7" type="ORF">STSP2_00205</name>
</gene>
<evidence type="ECO:0000256" key="4">
    <source>
        <dbReference type="ARBA" id="ARBA00022989"/>
    </source>
</evidence>
<name>A0A1U9NGY5_9BACT</name>
<dbReference type="PRINTS" id="PR00813">
    <property type="entry name" value="BCTERIALGSPG"/>
</dbReference>
<dbReference type="KEGG" id="alus:STSP2_00205"/>
<sequence>MKHTKTNANKTDKGFTLIELMIVVSILGIVSAIAFPTFKDHVAQAKEAAAKDNLRVLREAINRYAIQHKDVPPGYANSDPSNTPNELAFGFQMIKASTEDGALSNPGTAGYPYGPYLPEIPTNPFNGLSSVTVLTDTDSFPSPPPEDTGWIYKPLIKEIRLNTAGTDSQGKSFYDY</sequence>
<keyword evidence="2" id="KW-0488">Methylation</keyword>
<dbReference type="RefSeq" id="WP_146658999.1">
    <property type="nucleotide sequence ID" value="NZ_CP019791.1"/>
</dbReference>
<dbReference type="STRING" id="1936003.STSP2_00205"/>
<evidence type="ECO:0000256" key="2">
    <source>
        <dbReference type="ARBA" id="ARBA00022481"/>
    </source>
</evidence>
<evidence type="ECO:0000313" key="8">
    <source>
        <dbReference type="Proteomes" id="UP000189674"/>
    </source>
</evidence>
<dbReference type="GO" id="GO:0015628">
    <property type="term" value="P:protein secretion by the type II secretion system"/>
    <property type="evidence" value="ECO:0007669"/>
    <property type="project" value="InterPro"/>
</dbReference>
<evidence type="ECO:0000256" key="1">
    <source>
        <dbReference type="ARBA" id="ARBA00004167"/>
    </source>
</evidence>
<dbReference type="InterPro" id="IPR045584">
    <property type="entry name" value="Pilin-like"/>
</dbReference>
<evidence type="ECO:0000256" key="3">
    <source>
        <dbReference type="ARBA" id="ARBA00022692"/>
    </source>
</evidence>
<keyword evidence="5 6" id="KW-0472">Membrane</keyword>
<dbReference type="EMBL" id="CP019791">
    <property type="protein sequence ID" value="AQT67065.1"/>
    <property type="molecule type" value="Genomic_DNA"/>
</dbReference>
<dbReference type="SUPFAM" id="SSF54523">
    <property type="entry name" value="Pili subunits"/>
    <property type="match status" value="1"/>
</dbReference>
<dbReference type="GO" id="GO:0016020">
    <property type="term" value="C:membrane"/>
    <property type="evidence" value="ECO:0007669"/>
    <property type="project" value="UniProtKB-SubCell"/>
</dbReference>
<dbReference type="OrthoDB" id="214451at2"/>
<dbReference type="PROSITE" id="PS00409">
    <property type="entry name" value="PROKAR_NTER_METHYL"/>
    <property type="match status" value="1"/>
</dbReference>
<proteinExistence type="predicted"/>
<dbReference type="Gene3D" id="3.30.700.10">
    <property type="entry name" value="Glycoprotein, Type 4 Pilin"/>
    <property type="match status" value="1"/>
</dbReference>